<evidence type="ECO:0000313" key="2">
    <source>
        <dbReference type="Proteomes" id="UP000008332"/>
    </source>
</evidence>
<dbReference type="KEGG" id="rfr:Rfer_1052"/>
<dbReference type="STRING" id="338969.Rfer_1052"/>
<dbReference type="OrthoDB" id="7062823at2"/>
<dbReference type="RefSeq" id="WP_011463362.1">
    <property type="nucleotide sequence ID" value="NC_007908.1"/>
</dbReference>
<protein>
    <submittedName>
        <fullName evidence="1">Uncharacterized protein</fullName>
    </submittedName>
</protein>
<gene>
    <name evidence="1" type="ordered locus">Rfer_1052</name>
</gene>
<evidence type="ECO:0000313" key="1">
    <source>
        <dbReference type="EMBL" id="ABD68793.1"/>
    </source>
</evidence>
<dbReference type="EMBL" id="CP000267">
    <property type="protein sequence ID" value="ABD68793.1"/>
    <property type="molecule type" value="Genomic_DNA"/>
</dbReference>
<dbReference type="HOGENOM" id="CLU_841666_0_0_4"/>
<dbReference type="AlphaFoldDB" id="Q21ZL0"/>
<name>Q21ZL0_ALBFT</name>
<sequence length="330" mass="36973">MSTPTPPTDFQSWLDYAIATMDARGAHVDRMFSEDDIRSQDDIRAAALEELNHLKQKAVMPWIGMLENWQTALSKRLDRPAGDIVEDNLLATDFSNESVHVQFEDGTDLTFQRAFYVGDTLADGAIHRVAVFTEHCGYHEFWIGPDDRIEAEVFQEKIGHGSDLKGVNEVLLDSPEHLQFVSEIRQARSEIAQGLVAPYKFGPVSEQDLTWDNMAPLGRGLGSPDYDRLTKEDAKRFASDLARWIQQSSAANAALQLDEDDVSDARNVQIALHELGQDVTIDVAASVWKHYSQSLMASWMSGAETVQSAARTLYSNCPRDQSHYKPMKRG</sequence>
<accession>Q21ZL0</accession>
<organism evidence="1 2">
    <name type="scientific">Albidiferax ferrireducens (strain ATCC BAA-621 / DSM 15236 / T118)</name>
    <name type="common">Rhodoferax ferrireducens</name>
    <dbReference type="NCBI Taxonomy" id="338969"/>
    <lineage>
        <taxon>Bacteria</taxon>
        <taxon>Pseudomonadati</taxon>
        <taxon>Pseudomonadota</taxon>
        <taxon>Betaproteobacteria</taxon>
        <taxon>Burkholderiales</taxon>
        <taxon>Comamonadaceae</taxon>
        <taxon>Rhodoferax</taxon>
    </lineage>
</organism>
<proteinExistence type="predicted"/>
<dbReference type="Proteomes" id="UP000008332">
    <property type="component" value="Chromosome"/>
</dbReference>
<keyword evidence="2" id="KW-1185">Reference proteome</keyword>
<reference evidence="2" key="1">
    <citation type="submission" date="2006-02" db="EMBL/GenBank/DDBJ databases">
        <title>Complete sequence of chromosome of Rhodoferax ferrireducens DSM 15236.</title>
        <authorList>
            <person name="Copeland A."/>
            <person name="Lucas S."/>
            <person name="Lapidus A."/>
            <person name="Barry K."/>
            <person name="Detter J.C."/>
            <person name="Glavina del Rio T."/>
            <person name="Hammon N."/>
            <person name="Israni S."/>
            <person name="Pitluck S."/>
            <person name="Brettin T."/>
            <person name="Bruce D."/>
            <person name="Han C."/>
            <person name="Tapia R."/>
            <person name="Gilna P."/>
            <person name="Kiss H."/>
            <person name="Schmutz J."/>
            <person name="Larimer F."/>
            <person name="Land M."/>
            <person name="Kyrpides N."/>
            <person name="Ivanova N."/>
            <person name="Richardson P."/>
        </authorList>
    </citation>
    <scope>NUCLEOTIDE SEQUENCE [LARGE SCALE GENOMIC DNA]</scope>
    <source>
        <strain evidence="2">ATCC BAA-621 / DSM 15236 / T118</strain>
    </source>
</reference>